<dbReference type="Proteomes" id="UP001595923">
    <property type="component" value="Unassembled WGS sequence"/>
</dbReference>
<sequence>MDERWTPGPGDDRPIPPENPRPYPAGGPDPQDGAGAPGAPAGARPEHGPPEGAPPPEPRPSPYTLPSALTQPSGAQRSFAADSRGTPAGSGTPDPARSASGGYPAADFRAAPPSPADPPAPSGHGAPAPGPFPHDTARYGSGGYPAAGLGGAGHAAPGSPGPQDAARSASGGYPATDLGGAGYGSPGASAPAPHTPYPAPSRGHDAHRPAGDPESTASFAAVSAEPPGPARGPQGPSGPQAPYGSHGPGGPSDDGAGPRRRSRKGLIIGITSAVVVLALVGGGVSWYVLNMPKPEETADAFADAWNSEDYAAMAALATGDGLEDAFTGLDANLGIEEARIALDGVTADGDTATAPFTADLSLSNAGDWSYEGELPLVRVDGEWRVEFSPAVIHPELGEGQTLTRVNEWGERGAILAADGTRLDTPDASGSVAMLVGEVGEATEEALEDLGPAYEAGDPTGVTGFQRAYEEELAGTATTSIRVAEAGAEDAAADAENPVVVGEVEGSDGQDITTAIDPAVQAAAGQAIGGQSKPTALVAMRPSTGEVLAVANTPAGFNRAVEGQYPAGSTFKIVSYDALLSNGMTMDEGMDCPENAEVGGWDFKNAGDAEYGAQTVTEAFATSCNTALVQKVAEKLDSASLVSSAEKYGFNSELQTGLSAFDPVFPAPDSTTLLAASSLGQGQMLTSPLHMATVPAAVADGSWRSPVFVTDPETSGLPEPTPIANAESLQAMTRAVVTEGTAKDVGFTGEVHGKSGTAEYGTAEEGEDLPAHAWFVGYEGDVAFAVLVEDGESGSKAAAPLAKAFLDAL</sequence>
<evidence type="ECO:0000259" key="3">
    <source>
        <dbReference type="Pfam" id="PF00905"/>
    </source>
</evidence>
<feature type="compositionally biased region" description="Pro residues" evidence="1">
    <location>
        <begin position="16"/>
        <end position="27"/>
    </location>
</feature>
<feature type="compositionally biased region" description="Basic and acidic residues" evidence="1">
    <location>
        <begin position="202"/>
        <end position="211"/>
    </location>
</feature>
<dbReference type="RefSeq" id="WP_378576583.1">
    <property type="nucleotide sequence ID" value="NZ_JBHSFQ010000019.1"/>
</dbReference>
<dbReference type="PANTHER" id="PTHR30627">
    <property type="entry name" value="PEPTIDOGLYCAN D,D-TRANSPEPTIDASE"/>
    <property type="match status" value="1"/>
</dbReference>
<feature type="domain" description="NTF2-like N-terminal transpeptidase" evidence="4">
    <location>
        <begin position="293"/>
        <end position="400"/>
    </location>
</feature>
<keyword evidence="2" id="KW-0812">Transmembrane</keyword>
<feature type="compositionally biased region" description="Low complexity" evidence="1">
    <location>
        <begin position="28"/>
        <end position="43"/>
    </location>
</feature>
<dbReference type="SUPFAM" id="SSF56601">
    <property type="entry name" value="beta-lactamase/transpeptidase-like"/>
    <property type="match status" value="1"/>
</dbReference>
<feature type="domain" description="Penicillin-binding protein transpeptidase" evidence="3">
    <location>
        <begin position="535"/>
        <end position="805"/>
    </location>
</feature>
<protein>
    <submittedName>
        <fullName evidence="5">Penicillin-binding transpeptidase domain-containing protein</fullName>
    </submittedName>
</protein>
<dbReference type="Pfam" id="PF05223">
    <property type="entry name" value="MecA_N"/>
    <property type="match status" value="1"/>
</dbReference>
<feature type="compositionally biased region" description="Basic and acidic residues" evidence="1">
    <location>
        <begin position="1"/>
        <end position="15"/>
    </location>
</feature>
<dbReference type="Gene3D" id="3.40.710.10">
    <property type="entry name" value="DD-peptidase/beta-lactamase superfamily"/>
    <property type="match status" value="1"/>
</dbReference>
<evidence type="ECO:0000313" key="6">
    <source>
        <dbReference type="Proteomes" id="UP001595923"/>
    </source>
</evidence>
<feature type="compositionally biased region" description="Gly residues" evidence="1">
    <location>
        <begin position="140"/>
        <end position="153"/>
    </location>
</feature>
<dbReference type="InterPro" id="IPR012338">
    <property type="entry name" value="Beta-lactam/transpept-like"/>
</dbReference>
<dbReference type="InterPro" id="IPR050515">
    <property type="entry name" value="Beta-lactam/transpept"/>
</dbReference>
<keyword evidence="2" id="KW-1133">Transmembrane helix</keyword>
<feature type="transmembrane region" description="Helical" evidence="2">
    <location>
        <begin position="266"/>
        <end position="289"/>
    </location>
</feature>
<organism evidence="5 6">
    <name type="scientific">Nocardiopsis mangrovi</name>
    <dbReference type="NCBI Taxonomy" id="1179818"/>
    <lineage>
        <taxon>Bacteria</taxon>
        <taxon>Bacillati</taxon>
        <taxon>Actinomycetota</taxon>
        <taxon>Actinomycetes</taxon>
        <taxon>Streptosporangiales</taxon>
        <taxon>Nocardiopsidaceae</taxon>
        <taxon>Nocardiopsis</taxon>
    </lineage>
</organism>
<accession>A0ABV9DYC8</accession>
<evidence type="ECO:0000313" key="5">
    <source>
        <dbReference type="EMBL" id="MFC4563909.1"/>
    </source>
</evidence>
<feature type="compositionally biased region" description="Polar residues" evidence="1">
    <location>
        <begin position="67"/>
        <end position="76"/>
    </location>
</feature>
<comment type="caution">
    <text evidence="5">The sequence shown here is derived from an EMBL/GenBank/DDBJ whole genome shotgun (WGS) entry which is preliminary data.</text>
</comment>
<proteinExistence type="predicted"/>
<dbReference type="Pfam" id="PF00905">
    <property type="entry name" value="Transpeptidase"/>
    <property type="match status" value="1"/>
</dbReference>
<reference evidence="6" key="1">
    <citation type="journal article" date="2019" name="Int. J. Syst. Evol. Microbiol.">
        <title>The Global Catalogue of Microorganisms (GCM) 10K type strain sequencing project: providing services to taxonomists for standard genome sequencing and annotation.</title>
        <authorList>
            <consortium name="The Broad Institute Genomics Platform"/>
            <consortium name="The Broad Institute Genome Sequencing Center for Infectious Disease"/>
            <person name="Wu L."/>
            <person name="Ma J."/>
        </authorList>
    </citation>
    <scope>NUCLEOTIDE SEQUENCE [LARGE SCALE GENOMIC DNA]</scope>
    <source>
        <strain evidence="6">XZYJ18</strain>
    </source>
</reference>
<evidence type="ECO:0000259" key="4">
    <source>
        <dbReference type="Pfam" id="PF05223"/>
    </source>
</evidence>
<keyword evidence="6" id="KW-1185">Reference proteome</keyword>
<dbReference type="InterPro" id="IPR032710">
    <property type="entry name" value="NTF2-like_dom_sf"/>
</dbReference>
<feature type="compositionally biased region" description="Pro residues" evidence="1">
    <location>
        <begin position="51"/>
        <end position="63"/>
    </location>
</feature>
<dbReference type="InterPro" id="IPR007887">
    <property type="entry name" value="MecA_N"/>
</dbReference>
<keyword evidence="2" id="KW-0472">Membrane</keyword>
<dbReference type="InterPro" id="IPR001460">
    <property type="entry name" value="PCN-bd_Tpept"/>
</dbReference>
<feature type="region of interest" description="Disordered" evidence="1">
    <location>
        <begin position="1"/>
        <end position="261"/>
    </location>
</feature>
<feature type="compositionally biased region" description="Pro residues" evidence="1">
    <location>
        <begin position="112"/>
        <end position="121"/>
    </location>
</feature>
<dbReference type="SUPFAM" id="SSF54427">
    <property type="entry name" value="NTF2-like"/>
    <property type="match status" value="1"/>
</dbReference>
<name>A0ABV9DYC8_9ACTN</name>
<dbReference type="PANTHER" id="PTHR30627:SF24">
    <property type="entry name" value="PENICILLIN-BINDING PROTEIN 4B"/>
    <property type="match status" value="1"/>
</dbReference>
<evidence type="ECO:0000256" key="2">
    <source>
        <dbReference type="SAM" id="Phobius"/>
    </source>
</evidence>
<dbReference type="Gene3D" id="3.90.1310.10">
    <property type="entry name" value="Penicillin-binding protein 2a (Domain 2)"/>
    <property type="match status" value="1"/>
</dbReference>
<gene>
    <name evidence="5" type="ORF">ACFO4E_18775</name>
</gene>
<dbReference type="EMBL" id="JBHSFQ010000019">
    <property type="protein sequence ID" value="MFC4563909.1"/>
    <property type="molecule type" value="Genomic_DNA"/>
</dbReference>
<evidence type="ECO:0000256" key="1">
    <source>
        <dbReference type="SAM" id="MobiDB-lite"/>
    </source>
</evidence>